<evidence type="ECO:0000313" key="2">
    <source>
        <dbReference type="Proteomes" id="UP001153954"/>
    </source>
</evidence>
<organism evidence="1 2">
    <name type="scientific">Euphydryas editha</name>
    <name type="common">Edith's checkerspot</name>
    <dbReference type="NCBI Taxonomy" id="104508"/>
    <lineage>
        <taxon>Eukaryota</taxon>
        <taxon>Metazoa</taxon>
        <taxon>Ecdysozoa</taxon>
        <taxon>Arthropoda</taxon>
        <taxon>Hexapoda</taxon>
        <taxon>Insecta</taxon>
        <taxon>Pterygota</taxon>
        <taxon>Neoptera</taxon>
        <taxon>Endopterygota</taxon>
        <taxon>Lepidoptera</taxon>
        <taxon>Glossata</taxon>
        <taxon>Ditrysia</taxon>
        <taxon>Papilionoidea</taxon>
        <taxon>Nymphalidae</taxon>
        <taxon>Nymphalinae</taxon>
        <taxon>Euphydryas</taxon>
    </lineage>
</organism>
<comment type="caution">
    <text evidence="1">The sequence shown here is derived from an EMBL/GenBank/DDBJ whole genome shotgun (WGS) entry which is preliminary data.</text>
</comment>
<dbReference type="AlphaFoldDB" id="A0AAU9TYM5"/>
<dbReference type="EMBL" id="CAKOGL010000012">
    <property type="protein sequence ID" value="CAH2092749.1"/>
    <property type="molecule type" value="Genomic_DNA"/>
</dbReference>
<keyword evidence="2" id="KW-1185">Reference proteome</keyword>
<accession>A0AAU9TYM5</accession>
<dbReference type="Proteomes" id="UP001153954">
    <property type="component" value="Unassembled WGS sequence"/>
</dbReference>
<protein>
    <submittedName>
        <fullName evidence="1">Uncharacterized protein</fullName>
    </submittedName>
</protein>
<proteinExistence type="predicted"/>
<reference evidence="1" key="1">
    <citation type="submission" date="2022-03" db="EMBL/GenBank/DDBJ databases">
        <authorList>
            <person name="Tunstrom K."/>
        </authorList>
    </citation>
    <scope>NUCLEOTIDE SEQUENCE</scope>
</reference>
<gene>
    <name evidence="1" type="ORF">EEDITHA_LOCUS8477</name>
</gene>
<evidence type="ECO:0000313" key="1">
    <source>
        <dbReference type="EMBL" id="CAH2092749.1"/>
    </source>
</evidence>
<name>A0AAU9TYM5_EUPED</name>
<sequence length="134" mass="15054">MALLNIRGDWHLYIWLIYRKIYSAIIWLLGNHCRSDKGRSMISAGVSSQSIGSLHRVRSRRRKTQQHRAKHIVALVRRPSLRRIVMAPGASTAHTMMEDKEKTLSNGLSQTFPAINLSFTITGPVGCPCEAGEN</sequence>